<dbReference type="GO" id="GO:0000122">
    <property type="term" value="P:negative regulation of transcription by RNA polymerase II"/>
    <property type="evidence" value="ECO:0007669"/>
    <property type="project" value="TreeGrafter"/>
</dbReference>
<evidence type="ECO:0000256" key="7">
    <source>
        <dbReference type="PROSITE-ProRule" id="PRU00810"/>
    </source>
</evidence>
<dbReference type="PANTHER" id="PTHR12346:SF0">
    <property type="entry name" value="SIN3A, ISOFORM G"/>
    <property type="match status" value="1"/>
</dbReference>
<comment type="subcellular location">
    <subcellularLocation>
        <location evidence="1 7">Nucleus</location>
    </subcellularLocation>
</comment>
<dbReference type="Pfam" id="PF02671">
    <property type="entry name" value="PAH"/>
    <property type="match status" value="3"/>
</dbReference>
<feature type="compositionally biased region" description="Low complexity" evidence="8">
    <location>
        <begin position="265"/>
        <end position="278"/>
    </location>
</feature>
<dbReference type="InterPro" id="IPR003822">
    <property type="entry name" value="PAH"/>
</dbReference>
<evidence type="ECO:0000259" key="9">
    <source>
        <dbReference type="SMART" id="SM00761"/>
    </source>
</evidence>
<evidence type="ECO:0000256" key="1">
    <source>
        <dbReference type="ARBA" id="ARBA00004123"/>
    </source>
</evidence>
<dbReference type="SMART" id="SM00761">
    <property type="entry name" value="HDAC_interact"/>
    <property type="match status" value="1"/>
</dbReference>
<evidence type="ECO:0000313" key="10">
    <source>
        <dbReference type="Proteomes" id="UP000887540"/>
    </source>
</evidence>
<dbReference type="PROSITE" id="PS51477">
    <property type="entry name" value="PAH"/>
    <property type="match status" value="3"/>
</dbReference>
<protein>
    <submittedName>
        <fullName evidence="11">Histone deacetylase interacting domain-containing protein</fullName>
    </submittedName>
</protein>
<organism evidence="10 11">
    <name type="scientific">Acrobeloides nanus</name>
    <dbReference type="NCBI Taxonomy" id="290746"/>
    <lineage>
        <taxon>Eukaryota</taxon>
        <taxon>Metazoa</taxon>
        <taxon>Ecdysozoa</taxon>
        <taxon>Nematoda</taxon>
        <taxon>Chromadorea</taxon>
        <taxon>Rhabditida</taxon>
        <taxon>Tylenchina</taxon>
        <taxon>Cephalobomorpha</taxon>
        <taxon>Cephaloboidea</taxon>
        <taxon>Cephalobidae</taxon>
        <taxon>Acrobeloides</taxon>
    </lineage>
</organism>
<feature type="compositionally biased region" description="Basic and acidic residues" evidence="8">
    <location>
        <begin position="285"/>
        <end position="311"/>
    </location>
</feature>
<evidence type="ECO:0000256" key="4">
    <source>
        <dbReference type="ARBA" id="ARBA00023015"/>
    </source>
</evidence>
<dbReference type="InterPro" id="IPR013194">
    <property type="entry name" value="HDAC_interact_dom"/>
</dbReference>
<dbReference type="InterPro" id="IPR036600">
    <property type="entry name" value="PAH_sf"/>
</dbReference>
<keyword evidence="10" id="KW-1185">Reference proteome</keyword>
<feature type="compositionally biased region" description="Basic and acidic residues" evidence="8">
    <location>
        <begin position="727"/>
        <end position="743"/>
    </location>
</feature>
<dbReference type="InterPro" id="IPR039774">
    <property type="entry name" value="Sin3-like"/>
</dbReference>
<feature type="region of interest" description="Disordered" evidence="8">
    <location>
        <begin position="1"/>
        <end position="41"/>
    </location>
</feature>
<proteinExistence type="predicted"/>
<feature type="compositionally biased region" description="Polar residues" evidence="8">
    <location>
        <begin position="1"/>
        <end position="11"/>
    </location>
</feature>
<dbReference type="AlphaFoldDB" id="A0A914BXM1"/>
<keyword evidence="6 7" id="KW-0539">Nucleus</keyword>
<keyword evidence="5" id="KW-0804">Transcription</keyword>
<keyword evidence="4" id="KW-0805">Transcription regulation</keyword>
<feature type="compositionally biased region" description="Low complexity" evidence="8">
    <location>
        <begin position="22"/>
        <end position="37"/>
    </location>
</feature>
<dbReference type="FunFam" id="1.20.1160.11:FF:000002">
    <property type="entry name" value="Paired amphipathic helix protein SIN3"/>
    <property type="match status" value="1"/>
</dbReference>
<sequence>MNQGNFLNANETLPPEFYQTSPSGGQAAPIQPPQSQATPRQKRLQVDDALAYLEQVRSQFMENPSVYNDFLDVMKDFKTHQIDTHGVIRRVSRLFGNRPNLITGFNTFLPPGFHVEVHGSRITITEPSGTTQILINDEYGRPSNYGDAGLMETQPFEEDLPPPQSDLAYVESESDVAYVVPENDVSVQQPIQFGQAVDYLNKIKERFSNRPEVYRQFLDILGSYQKMNTDSDFRRTAGEGEVYRRVAELFKDEPDLLHDFSSFLPDAQPAKPPAATTPVQSATEKAPDGESERPEPASAKEKLPPKKRSQEHPSAQNIKKSKIVTSIDYDFKVQDVLKYSRVDDFVFFEQVRKSLGNEEVVQNFFRCLLLYNKSLISKHELLELIAPFLSRYPDLMKYFKELLGTSTSKKDSDKSFNKPIEQRVPLELAHQIDYSSCKRLGISYRSLPDSYERPTCSGRTPLCKEVLNDTWVSFPSWSSEDTSCVSSKKSQYEDFIYRTEDERFEVDILIEVNKAAIAALDGVRKKMLAMRSDEQQKFRLDNCYGCSSPTLMLRAVKKIYGEHANKVLEGLQKNPMAVVPQVLQRLREKDIEWREAQEAFNRIWREQTEKNYLKSLDHQASVFKVNDSKLIRSKALVHQMETIYDDRLTRMENGGPNEMGPHMVLEYPEDVSVLYDVNELVIHHVRRQQNIAKKEKALIKKYLRSMIPQLFSIVQQDLSDDEDEGEMSDKNESDEGELNEPRTTRSKRLQKTIARKNFGSAKENSLNQKKLTTTLANPGTYMLFFGTNSWLVFIRLHHLLCERLALLKTKASELLEEYKLEQKIKEHQDRIFKKHGKDSIESQLSNATDSNLGLRLTKKPAESPENYYPTLIQELKNLLDGQVETAVFEDGLRNLFGTDAYVAFTMDKLIASITRQLQNFVTDDLNIKCAELANKFQQKPSYRNTNDPEVVGQEQKYEIAAEELMINQNCFKIFFLHLNCPMVAIELIDTDSEEAGQEVVDLAEWNAYIRSYLKEVNHEYLPQEILKRMQAKPVFLSRNVRFGKSRIQYDEENIDEKAEPENTEESSSKKTRKSKSKSPDETPTSKNGNNGKNKNGKGRARSEVNNRSGGTVHISNNLKVYFSSQMGYRFQYIRSTREIVYREGAPGLAKSKHREISKRRKDRFVRWLEEKYVGKDNVSRTRNWLAEGCKVVSARNPAFPYLSFNKFVSFDDSANLATNSSVKI</sequence>
<evidence type="ECO:0000256" key="8">
    <source>
        <dbReference type="SAM" id="MobiDB-lite"/>
    </source>
</evidence>
<keyword evidence="2" id="KW-0678">Repressor</keyword>
<dbReference type="Proteomes" id="UP000887540">
    <property type="component" value="Unplaced"/>
</dbReference>
<dbReference type="Pfam" id="PF16879">
    <property type="entry name" value="Sin3a_C"/>
    <property type="match status" value="1"/>
</dbReference>
<evidence type="ECO:0000256" key="6">
    <source>
        <dbReference type="ARBA" id="ARBA00023242"/>
    </source>
</evidence>
<evidence type="ECO:0000256" key="3">
    <source>
        <dbReference type="ARBA" id="ARBA00022737"/>
    </source>
</evidence>
<dbReference type="SUPFAM" id="SSF47762">
    <property type="entry name" value="PAH2 domain"/>
    <property type="match status" value="3"/>
</dbReference>
<dbReference type="FunFam" id="1.20.1160.11:FF:000001">
    <property type="entry name" value="Paired amphipathic helix protein Sin3"/>
    <property type="match status" value="1"/>
</dbReference>
<dbReference type="InterPro" id="IPR031693">
    <property type="entry name" value="Sin3_C"/>
</dbReference>
<dbReference type="Pfam" id="PF08295">
    <property type="entry name" value="Sin3_corepress"/>
    <property type="match status" value="1"/>
</dbReference>
<dbReference type="GO" id="GO:0003714">
    <property type="term" value="F:transcription corepressor activity"/>
    <property type="evidence" value="ECO:0007669"/>
    <property type="project" value="InterPro"/>
</dbReference>
<dbReference type="WBParaSite" id="ACRNAN_Path_1232.g4811.t1">
    <property type="protein sequence ID" value="ACRNAN_Path_1232.g4811.t1"/>
    <property type="gene ID" value="ACRNAN_Path_1232.g4811"/>
</dbReference>
<feature type="region of interest" description="Disordered" evidence="8">
    <location>
        <begin position="1052"/>
        <end position="1110"/>
    </location>
</feature>
<name>A0A914BXM1_9BILA</name>
<dbReference type="GO" id="GO:0070822">
    <property type="term" value="C:Sin3-type complex"/>
    <property type="evidence" value="ECO:0007669"/>
    <property type="project" value="TreeGrafter"/>
</dbReference>
<feature type="region of interest" description="Disordered" evidence="8">
    <location>
        <begin position="718"/>
        <end position="748"/>
    </location>
</feature>
<evidence type="ECO:0000256" key="5">
    <source>
        <dbReference type="ARBA" id="ARBA00023163"/>
    </source>
</evidence>
<accession>A0A914BXM1</accession>
<evidence type="ECO:0000313" key="11">
    <source>
        <dbReference type="WBParaSite" id="ACRNAN_Path_1232.g4811.t1"/>
    </source>
</evidence>
<dbReference type="Gene3D" id="1.20.1160.11">
    <property type="entry name" value="Paired amphipathic helix"/>
    <property type="match status" value="3"/>
</dbReference>
<dbReference type="FunFam" id="1.20.1160.11:FF:000003">
    <property type="entry name" value="Paired amphipathic helix SIN3-like protein"/>
    <property type="match status" value="1"/>
</dbReference>
<reference evidence="11" key="1">
    <citation type="submission" date="2022-11" db="UniProtKB">
        <authorList>
            <consortium name="WormBaseParasite"/>
        </authorList>
    </citation>
    <scope>IDENTIFICATION</scope>
</reference>
<feature type="domain" description="Histone deacetylase interacting" evidence="9">
    <location>
        <begin position="436"/>
        <end position="537"/>
    </location>
</feature>
<evidence type="ECO:0000256" key="2">
    <source>
        <dbReference type="ARBA" id="ARBA00022491"/>
    </source>
</evidence>
<feature type="region of interest" description="Disordered" evidence="8">
    <location>
        <begin position="261"/>
        <end position="317"/>
    </location>
</feature>
<keyword evidence="3" id="KW-0677">Repeat</keyword>
<dbReference type="PANTHER" id="PTHR12346">
    <property type="entry name" value="SIN3B-RELATED"/>
    <property type="match status" value="1"/>
</dbReference>